<organism evidence="2 3">
    <name type="scientific">Chlorella vulgaris</name>
    <name type="common">Green alga</name>
    <dbReference type="NCBI Taxonomy" id="3077"/>
    <lineage>
        <taxon>Eukaryota</taxon>
        <taxon>Viridiplantae</taxon>
        <taxon>Chlorophyta</taxon>
        <taxon>core chlorophytes</taxon>
        <taxon>Trebouxiophyceae</taxon>
        <taxon>Chlorellales</taxon>
        <taxon>Chlorellaceae</taxon>
        <taxon>Chlorella clade</taxon>
        <taxon>Chlorella</taxon>
    </lineage>
</organism>
<keyword evidence="3" id="KW-1185">Reference proteome</keyword>
<dbReference type="Proteomes" id="UP001055712">
    <property type="component" value="Unassembled WGS sequence"/>
</dbReference>
<proteinExistence type="predicted"/>
<dbReference type="Pfam" id="PF02622">
    <property type="entry name" value="DUF179"/>
    <property type="match status" value="1"/>
</dbReference>
<comment type="caution">
    <text evidence="2">The sequence shown here is derived from an EMBL/GenBank/DDBJ whole genome shotgun (WGS) entry which is preliminary data.</text>
</comment>
<evidence type="ECO:0000313" key="3">
    <source>
        <dbReference type="Proteomes" id="UP001055712"/>
    </source>
</evidence>
<dbReference type="AlphaFoldDB" id="A0A9D4YSK2"/>
<dbReference type="EMBL" id="SIDB01000014">
    <property type="protein sequence ID" value="KAI3423952.1"/>
    <property type="molecule type" value="Genomic_DNA"/>
</dbReference>
<name>A0A9D4YSK2_CHLVU</name>
<evidence type="ECO:0000256" key="1">
    <source>
        <dbReference type="SAM" id="MobiDB-lite"/>
    </source>
</evidence>
<dbReference type="InterPro" id="IPR003774">
    <property type="entry name" value="AlgH-like"/>
</dbReference>
<evidence type="ECO:0008006" key="4">
    <source>
        <dbReference type="Google" id="ProtNLM"/>
    </source>
</evidence>
<feature type="compositionally biased region" description="Basic and acidic residues" evidence="1">
    <location>
        <begin position="344"/>
        <end position="356"/>
    </location>
</feature>
<dbReference type="Gene3D" id="3.40.1740.10">
    <property type="entry name" value="VC0467-like"/>
    <property type="match status" value="1"/>
</dbReference>
<gene>
    <name evidence="2" type="ORF">D9Q98_009786</name>
</gene>
<dbReference type="OrthoDB" id="272750at2759"/>
<protein>
    <recommendedName>
        <fullName evidence="4">Transcriptional regulator</fullName>
    </recommendedName>
</protein>
<dbReference type="SUPFAM" id="SSF143456">
    <property type="entry name" value="VC0467-like"/>
    <property type="match status" value="1"/>
</dbReference>
<feature type="region of interest" description="Disordered" evidence="1">
    <location>
        <begin position="305"/>
        <end position="356"/>
    </location>
</feature>
<reference evidence="2" key="2">
    <citation type="submission" date="2020-11" db="EMBL/GenBank/DDBJ databases">
        <authorList>
            <person name="Cecchin M."/>
            <person name="Marcolungo L."/>
            <person name="Rossato M."/>
            <person name="Girolomoni L."/>
            <person name="Cosentino E."/>
            <person name="Cuine S."/>
            <person name="Li-Beisson Y."/>
            <person name="Delledonne M."/>
            <person name="Ballottari M."/>
        </authorList>
    </citation>
    <scope>NUCLEOTIDE SEQUENCE</scope>
    <source>
        <strain evidence="2">211/11P</strain>
        <tissue evidence="2">Whole cell</tissue>
    </source>
</reference>
<reference evidence="2" key="1">
    <citation type="journal article" date="2019" name="Plant J.">
        <title>Chlorella vulgaris genome assembly and annotation reveals the molecular basis for metabolic acclimation to high light conditions.</title>
        <authorList>
            <person name="Cecchin M."/>
            <person name="Marcolungo L."/>
            <person name="Rossato M."/>
            <person name="Girolomoni L."/>
            <person name="Cosentino E."/>
            <person name="Cuine S."/>
            <person name="Li-Beisson Y."/>
            <person name="Delledonne M."/>
            <person name="Ballottari M."/>
        </authorList>
    </citation>
    <scope>NUCLEOTIDE SEQUENCE</scope>
    <source>
        <strain evidence="2">211/11P</strain>
    </source>
</reference>
<dbReference type="PANTHER" id="PTHR31984">
    <property type="entry name" value="TRANSPORTER, PUTATIVE (DUF179)-RELATED"/>
    <property type="match status" value="1"/>
</dbReference>
<sequence>MVACTAVCALPAVAGRPRVVAPRGPGCQHCLAASVAGPARRCRRRTTPSCSAADDGGDVGSTIPDTLPVAGIDSDWRKFRAQLVASTSGASTGIEPSGTQTADSWAHALPHPEHGCLLLANPLMFAGAQQYFHMSVILVWAHDSRGSAGLILNRPTEYVVSHFGQGAGFLTPEFDTAQLYLGGDVGTDTVHLLHGIPGLAATSEIIPGVYLGGFEDAKRGVAEGRFEPEQFKILTRYAGWGPGQLEAECARGVWLPVSASNHAVLQSAKKSASVADMWHRIARLAGGDLAALSREVLGAADPDISRAAGGGYGATEDEESESGEAGQHMARGGLQQQQRQRRGRLPEADYRDGAGI</sequence>
<evidence type="ECO:0000313" key="2">
    <source>
        <dbReference type="EMBL" id="KAI3423952.1"/>
    </source>
</evidence>
<accession>A0A9D4YSK2</accession>
<dbReference type="PANTHER" id="PTHR31984:SF17">
    <property type="entry name" value="TRANSCRIPTIONAL REGULATOR"/>
    <property type="match status" value="1"/>
</dbReference>